<evidence type="ECO:0000313" key="2">
    <source>
        <dbReference type="EMBL" id="CAI9118840.1"/>
    </source>
</evidence>
<accession>A0AAV1EGT2</accession>
<dbReference type="InterPro" id="IPR040404">
    <property type="entry name" value="Phylloplanin-like"/>
</dbReference>
<gene>
    <name evidence="2" type="ORF">OLC1_LOCUS24620</name>
</gene>
<protein>
    <submittedName>
        <fullName evidence="2">OLC1v1020467C1</fullName>
    </submittedName>
</protein>
<dbReference type="Proteomes" id="UP001161247">
    <property type="component" value="Chromosome 9"/>
</dbReference>
<reference evidence="2" key="1">
    <citation type="submission" date="2023-03" db="EMBL/GenBank/DDBJ databases">
        <authorList>
            <person name="Julca I."/>
        </authorList>
    </citation>
    <scope>NUCLEOTIDE SEQUENCE</scope>
</reference>
<evidence type="ECO:0000256" key="1">
    <source>
        <dbReference type="SAM" id="SignalP"/>
    </source>
</evidence>
<name>A0AAV1EGT2_OLDCO</name>
<organism evidence="2 3">
    <name type="scientific">Oldenlandia corymbosa var. corymbosa</name>
    <dbReference type="NCBI Taxonomy" id="529605"/>
    <lineage>
        <taxon>Eukaryota</taxon>
        <taxon>Viridiplantae</taxon>
        <taxon>Streptophyta</taxon>
        <taxon>Embryophyta</taxon>
        <taxon>Tracheophyta</taxon>
        <taxon>Spermatophyta</taxon>
        <taxon>Magnoliopsida</taxon>
        <taxon>eudicotyledons</taxon>
        <taxon>Gunneridae</taxon>
        <taxon>Pentapetalae</taxon>
        <taxon>asterids</taxon>
        <taxon>lamiids</taxon>
        <taxon>Gentianales</taxon>
        <taxon>Rubiaceae</taxon>
        <taxon>Rubioideae</taxon>
        <taxon>Spermacoceae</taxon>
        <taxon>Hedyotis-Oldenlandia complex</taxon>
        <taxon>Oldenlandia</taxon>
    </lineage>
</organism>
<dbReference type="EMBL" id="OX459126">
    <property type="protein sequence ID" value="CAI9118840.1"/>
    <property type="molecule type" value="Genomic_DNA"/>
</dbReference>
<keyword evidence="1" id="KW-0732">Signal</keyword>
<feature type="chain" id="PRO_5043572621" evidence="1">
    <location>
        <begin position="26"/>
        <end position="151"/>
    </location>
</feature>
<evidence type="ECO:0000313" key="3">
    <source>
        <dbReference type="Proteomes" id="UP001161247"/>
    </source>
</evidence>
<sequence>MALKLTLLLALPMIALVAILPTGEAQLGGLGGLVPTIQVQGKLYCTVDGNMRGSQNPPFPNAAINVMSGGNVVSTTITNENGEINYRQAQPLIGDLKAEGYLFVTPPLSTCNASLPSTGRLVSSMSYTGNNVVGGLNITNLVPTGFQLMNI</sequence>
<keyword evidence="3" id="KW-1185">Reference proteome</keyword>
<proteinExistence type="predicted"/>
<dbReference type="AlphaFoldDB" id="A0AAV1EGT2"/>
<dbReference type="PANTHER" id="PTHR34458:SF5">
    <property type="entry name" value="POLLEN OLE E 1 ALLERGEN AND EXTENSIN FAMILY PROTEIN"/>
    <property type="match status" value="1"/>
</dbReference>
<dbReference type="PANTHER" id="PTHR34458">
    <property type="entry name" value="POLLEN OLE E 1 ALLERGEN AND EXTENSIN FAMILY PROTEIN-RELATED"/>
    <property type="match status" value="1"/>
</dbReference>
<feature type="signal peptide" evidence="1">
    <location>
        <begin position="1"/>
        <end position="25"/>
    </location>
</feature>